<organism evidence="2 3">
    <name type="scientific">Dyadobacter koreensis</name>
    <dbReference type="NCBI Taxonomy" id="408657"/>
    <lineage>
        <taxon>Bacteria</taxon>
        <taxon>Pseudomonadati</taxon>
        <taxon>Bacteroidota</taxon>
        <taxon>Cytophagia</taxon>
        <taxon>Cytophagales</taxon>
        <taxon>Spirosomataceae</taxon>
        <taxon>Dyadobacter</taxon>
    </lineage>
</organism>
<dbReference type="InterPro" id="IPR029044">
    <property type="entry name" value="Nucleotide-diphossugar_trans"/>
</dbReference>
<dbReference type="RefSeq" id="WP_090334964.1">
    <property type="nucleotide sequence ID" value="NZ_FNXY01000003.1"/>
</dbReference>
<protein>
    <submittedName>
        <fullName evidence="2">Glycosyltransferase involved in cell wall bisynthesis</fullName>
    </submittedName>
</protein>
<keyword evidence="3" id="KW-1185">Reference proteome</keyword>
<dbReference type="GO" id="GO:0016758">
    <property type="term" value="F:hexosyltransferase activity"/>
    <property type="evidence" value="ECO:0007669"/>
    <property type="project" value="UniProtKB-ARBA"/>
</dbReference>
<gene>
    <name evidence="2" type="ORF">SAMN04487995_1944</name>
</gene>
<dbReference type="EMBL" id="FNXY01000003">
    <property type="protein sequence ID" value="SEI73645.1"/>
    <property type="molecule type" value="Genomic_DNA"/>
</dbReference>
<dbReference type="PANTHER" id="PTHR22916">
    <property type="entry name" value="GLYCOSYLTRANSFERASE"/>
    <property type="match status" value="1"/>
</dbReference>
<sequence length="320" mass="37713">MNQQNTPLVSIALCVYNGEKFLREQLDSLVNQTYRNIEIIAVDDRSSDSSMAIVREYQQRFPFIKIFENEQNLGYVKNFEKAVNLCQGDLIALSDQDDIWDLDKIRLQVEGIGDSLLIYHDSALINEDGSDADKKMSDIVNLYSGDNPKIFLLFNCISGHSCMIKKELLSWALPFHKDFFHDQWLAYVAANVGSIAVINQCLVQYRQHSSSSTDILNKRKKVNKKYHENRDIVKMRKELKWLKHCNGYKYNKYPEFVNKLVTLFEERLDTFFSFEYSNLLREDYDSLYYIPRYRKSNKKGFINRHIWGMRAKLLWTRIFG</sequence>
<dbReference type="STRING" id="408657.SAMN04487995_1944"/>
<dbReference type="AlphaFoldDB" id="A0A1H6TBM3"/>
<proteinExistence type="predicted"/>
<reference evidence="2 3" key="1">
    <citation type="submission" date="2016-10" db="EMBL/GenBank/DDBJ databases">
        <authorList>
            <person name="de Groot N.N."/>
        </authorList>
    </citation>
    <scope>NUCLEOTIDE SEQUENCE [LARGE SCALE GENOMIC DNA]</scope>
    <source>
        <strain evidence="2 3">DSM 19938</strain>
    </source>
</reference>
<dbReference type="Pfam" id="PF00535">
    <property type="entry name" value="Glycos_transf_2"/>
    <property type="match status" value="1"/>
</dbReference>
<accession>A0A1H6TBM3</accession>
<evidence type="ECO:0000259" key="1">
    <source>
        <dbReference type="Pfam" id="PF00535"/>
    </source>
</evidence>
<dbReference type="CDD" id="cd04196">
    <property type="entry name" value="GT_2_like_d"/>
    <property type="match status" value="1"/>
</dbReference>
<dbReference type="Proteomes" id="UP000199532">
    <property type="component" value="Unassembled WGS sequence"/>
</dbReference>
<name>A0A1H6TBM3_9BACT</name>
<dbReference type="SUPFAM" id="SSF53448">
    <property type="entry name" value="Nucleotide-diphospho-sugar transferases"/>
    <property type="match status" value="1"/>
</dbReference>
<evidence type="ECO:0000313" key="2">
    <source>
        <dbReference type="EMBL" id="SEI73645.1"/>
    </source>
</evidence>
<dbReference type="Gene3D" id="3.90.550.10">
    <property type="entry name" value="Spore Coat Polysaccharide Biosynthesis Protein SpsA, Chain A"/>
    <property type="match status" value="1"/>
</dbReference>
<feature type="domain" description="Glycosyltransferase 2-like" evidence="1">
    <location>
        <begin position="10"/>
        <end position="169"/>
    </location>
</feature>
<dbReference type="InterPro" id="IPR001173">
    <property type="entry name" value="Glyco_trans_2-like"/>
</dbReference>
<dbReference type="PANTHER" id="PTHR22916:SF3">
    <property type="entry name" value="UDP-GLCNAC:BETAGAL BETA-1,3-N-ACETYLGLUCOSAMINYLTRANSFERASE-LIKE PROTEIN 1"/>
    <property type="match status" value="1"/>
</dbReference>
<evidence type="ECO:0000313" key="3">
    <source>
        <dbReference type="Proteomes" id="UP000199532"/>
    </source>
</evidence>
<keyword evidence="2" id="KW-0808">Transferase</keyword>
<dbReference type="OrthoDB" id="9802649at2"/>